<name>A0A4P6JTE1_KTERU</name>
<dbReference type="PROSITE" id="PS00086">
    <property type="entry name" value="CYTOCHROME_P450"/>
    <property type="match status" value="1"/>
</dbReference>
<dbReference type="InterPro" id="IPR002401">
    <property type="entry name" value="Cyt_P450_E_grp-I"/>
</dbReference>
<dbReference type="PANTHER" id="PTHR24291">
    <property type="entry name" value="CYTOCHROME P450 FAMILY 4"/>
    <property type="match status" value="1"/>
</dbReference>
<dbReference type="PRINTS" id="PR00463">
    <property type="entry name" value="EP450I"/>
</dbReference>
<sequence>MTASASQSSPSIPSLPVWPLFGNAVALRWQRLELLARISREFGDLGAFHFGPRLVPLLNSPALVHQVLVEQSACFEKTTTVRALAEPLLGNGVFLSEGEEHRRQRRLLAPLFQPRHVLSHAQTVVDCTYRLQETWREGEIINLTDEMQRLTLRIICRILFDADVAGEEDELGEALLLLFRHFSAVVTNPFHLPQSWPTPRNLRMQQALARVDATIYRMIEQRRQSAEERNDYLSLLLRTQLAEGTDSFSDRQIRDQAFSFFVAGHETMTTALTWGWYLLSQHPAVYARLQNEGDRVLAGRFPTAADLPNLPYTLQIFKETLRLTPPVYAFTRRAKQPVQLAGSRIPRGTSVVVSPYTLQRRASFFADPERFDPERFAPANEQALPRYAFIPFGAGPHICLGMPLAQLEAQLILATLAQSLTFEFAGSQPLGLEPLLTLRPKGNVYMKIRRAGRPGAG</sequence>
<evidence type="ECO:0000256" key="4">
    <source>
        <dbReference type="ARBA" id="ARBA00023002"/>
    </source>
</evidence>
<dbReference type="Proteomes" id="UP000290365">
    <property type="component" value="Chromosome"/>
</dbReference>
<evidence type="ECO:0000256" key="8">
    <source>
        <dbReference type="RuleBase" id="RU000461"/>
    </source>
</evidence>
<dbReference type="GO" id="GO:0004497">
    <property type="term" value="F:monooxygenase activity"/>
    <property type="evidence" value="ECO:0007669"/>
    <property type="project" value="UniProtKB-KW"/>
</dbReference>
<evidence type="ECO:0000256" key="7">
    <source>
        <dbReference type="PIRSR" id="PIRSR602401-1"/>
    </source>
</evidence>
<organism evidence="9 10">
    <name type="scientific">Ktedonosporobacter rubrisoli</name>
    <dbReference type="NCBI Taxonomy" id="2509675"/>
    <lineage>
        <taxon>Bacteria</taxon>
        <taxon>Bacillati</taxon>
        <taxon>Chloroflexota</taxon>
        <taxon>Ktedonobacteria</taxon>
        <taxon>Ktedonobacterales</taxon>
        <taxon>Ktedonosporobacteraceae</taxon>
        <taxon>Ktedonosporobacter</taxon>
    </lineage>
</organism>
<evidence type="ECO:0000256" key="5">
    <source>
        <dbReference type="ARBA" id="ARBA00023004"/>
    </source>
</evidence>
<dbReference type="KEGG" id="kbs:EPA93_22350"/>
<dbReference type="InterPro" id="IPR050196">
    <property type="entry name" value="Cytochrome_P450_Monoox"/>
</dbReference>
<dbReference type="GO" id="GO:0016705">
    <property type="term" value="F:oxidoreductase activity, acting on paired donors, with incorporation or reduction of molecular oxygen"/>
    <property type="evidence" value="ECO:0007669"/>
    <property type="project" value="InterPro"/>
</dbReference>
<dbReference type="Pfam" id="PF00067">
    <property type="entry name" value="p450"/>
    <property type="match status" value="1"/>
</dbReference>
<dbReference type="AlphaFoldDB" id="A0A4P6JTE1"/>
<keyword evidence="6 8" id="KW-0503">Monooxygenase</keyword>
<protein>
    <submittedName>
        <fullName evidence="9">Cytochrome P450</fullName>
    </submittedName>
</protein>
<dbReference type="PANTHER" id="PTHR24291:SF50">
    <property type="entry name" value="BIFUNCTIONAL ALBAFLAVENONE MONOOXYGENASE_TERPENE SYNTHASE"/>
    <property type="match status" value="1"/>
</dbReference>
<dbReference type="RefSeq" id="WP_129889638.1">
    <property type="nucleotide sequence ID" value="NZ_CP035758.1"/>
</dbReference>
<evidence type="ECO:0000256" key="2">
    <source>
        <dbReference type="ARBA" id="ARBA00022617"/>
    </source>
</evidence>
<evidence type="ECO:0000256" key="1">
    <source>
        <dbReference type="ARBA" id="ARBA00010617"/>
    </source>
</evidence>
<dbReference type="GO" id="GO:0005506">
    <property type="term" value="F:iron ion binding"/>
    <property type="evidence" value="ECO:0007669"/>
    <property type="project" value="InterPro"/>
</dbReference>
<gene>
    <name evidence="9" type="ORF">EPA93_22350</name>
</gene>
<feature type="binding site" description="axial binding residue" evidence="7">
    <location>
        <position position="399"/>
    </location>
    <ligand>
        <name>heme</name>
        <dbReference type="ChEBI" id="CHEBI:30413"/>
    </ligand>
    <ligandPart>
        <name>Fe</name>
        <dbReference type="ChEBI" id="CHEBI:18248"/>
    </ligandPart>
</feature>
<evidence type="ECO:0000256" key="6">
    <source>
        <dbReference type="ARBA" id="ARBA00023033"/>
    </source>
</evidence>
<keyword evidence="5 7" id="KW-0408">Iron</keyword>
<dbReference type="GO" id="GO:0020037">
    <property type="term" value="F:heme binding"/>
    <property type="evidence" value="ECO:0007669"/>
    <property type="project" value="InterPro"/>
</dbReference>
<keyword evidence="3 7" id="KW-0479">Metal-binding</keyword>
<comment type="similarity">
    <text evidence="1 8">Belongs to the cytochrome P450 family.</text>
</comment>
<dbReference type="InterPro" id="IPR036396">
    <property type="entry name" value="Cyt_P450_sf"/>
</dbReference>
<dbReference type="SUPFAM" id="SSF48264">
    <property type="entry name" value="Cytochrome P450"/>
    <property type="match status" value="1"/>
</dbReference>
<keyword evidence="2 7" id="KW-0349">Heme</keyword>
<dbReference type="CDD" id="cd20620">
    <property type="entry name" value="CYP132-like"/>
    <property type="match status" value="1"/>
</dbReference>
<proteinExistence type="inferred from homology"/>
<reference evidence="9 10" key="1">
    <citation type="submission" date="2019-01" db="EMBL/GenBank/DDBJ databases">
        <title>Ktedonosporobacter rubrisoli SCAWS-G2.</title>
        <authorList>
            <person name="Huang Y."/>
            <person name="Yan B."/>
        </authorList>
    </citation>
    <scope>NUCLEOTIDE SEQUENCE [LARGE SCALE GENOMIC DNA]</scope>
    <source>
        <strain evidence="9 10">SCAWS-G2</strain>
    </source>
</reference>
<keyword evidence="10" id="KW-1185">Reference proteome</keyword>
<evidence type="ECO:0000313" key="10">
    <source>
        <dbReference type="Proteomes" id="UP000290365"/>
    </source>
</evidence>
<comment type="cofactor">
    <cofactor evidence="7">
        <name>heme</name>
        <dbReference type="ChEBI" id="CHEBI:30413"/>
    </cofactor>
</comment>
<dbReference type="InterPro" id="IPR017972">
    <property type="entry name" value="Cyt_P450_CS"/>
</dbReference>
<keyword evidence="4 8" id="KW-0560">Oxidoreductase</keyword>
<evidence type="ECO:0000256" key="3">
    <source>
        <dbReference type="ARBA" id="ARBA00022723"/>
    </source>
</evidence>
<dbReference type="EMBL" id="CP035758">
    <property type="protein sequence ID" value="QBD78585.1"/>
    <property type="molecule type" value="Genomic_DNA"/>
</dbReference>
<accession>A0A4P6JTE1</accession>
<dbReference type="InterPro" id="IPR001128">
    <property type="entry name" value="Cyt_P450"/>
</dbReference>
<dbReference type="OrthoDB" id="9789468at2"/>
<dbReference type="Gene3D" id="1.10.630.10">
    <property type="entry name" value="Cytochrome P450"/>
    <property type="match status" value="1"/>
</dbReference>
<evidence type="ECO:0000313" key="9">
    <source>
        <dbReference type="EMBL" id="QBD78585.1"/>
    </source>
</evidence>
<dbReference type="PRINTS" id="PR00385">
    <property type="entry name" value="P450"/>
</dbReference>